<evidence type="ECO:0000313" key="1">
    <source>
        <dbReference type="EMBL" id="MCI96173.1"/>
    </source>
</evidence>
<feature type="non-terminal residue" evidence="1">
    <location>
        <position position="44"/>
    </location>
</feature>
<comment type="caution">
    <text evidence="1">The sequence shown here is derived from an EMBL/GenBank/DDBJ whole genome shotgun (WGS) entry which is preliminary data.</text>
</comment>
<dbReference type="EMBL" id="LXQA011407561">
    <property type="protein sequence ID" value="MCI96173.1"/>
    <property type="molecule type" value="Genomic_DNA"/>
</dbReference>
<accession>A0A392W8S2</accession>
<organism evidence="1 2">
    <name type="scientific">Trifolium medium</name>
    <dbReference type="NCBI Taxonomy" id="97028"/>
    <lineage>
        <taxon>Eukaryota</taxon>
        <taxon>Viridiplantae</taxon>
        <taxon>Streptophyta</taxon>
        <taxon>Embryophyta</taxon>
        <taxon>Tracheophyta</taxon>
        <taxon>Spermatophyta</taxon>
        <taxon>Magnoliopsida</taxon>
        <taxon>eudicotyledons</taxon>
        <taxon>Gunneridae</taxon>
        <taxon>Pentapetalae</taxon>
        <taxon>rosids</taxon>
        <taxon>fabids</taxon>
        <taxon>Fabales</taxon>
        <taxon>Fabaceae</taxon>
        <taxon>Papilionoideae</taxon>
        <taxon>50 kb inversion clade</taxon>
        <taxon>NPAAA clade</taxon>
        <taxon>Hologalegina</taxon>
        <taxon>IRL clade</taxon>
        <taxon>Trifolieae</taxon>
        <taxon>Trifolium</taxon>
    </lineage>
</organism>
<dbReference type="Proteomes" id="UP000265520">
    <property type="component" value="Unassembled WGS sequence"/>
</dbReference>
<sequence>MRGVLGASVDRIMDSSVIGLLFAAVIVGNECDGSDYGGGESDNG</sequence>
<reference evidence="1 2" key="1">
    <citation type="journal article" date="2018" name="Front. Plant Sci.">
        <title>Red Clover (Trifolium pratense) and Zigzag Clover (T. medium) - A Picture of Genomic Similarities and Differences.</title>
        <authorList>
            <person name="Dluhosova J."/>
            <person name="Istvanek J."/>
            <person name="Nedelnik J."/>
            <person name="Repkova J."/>
        </authorList>
    </citation>
    <scope>NUCLEOTIDE SEQUENCE [LARGE SCALE GENOMIC DNA]</scope>
    <source>
        <strain evidence="2">cv. 10/8</strain>
        <tissue evidence="1">Leaf</tissue>
    </source>
</reference>
<protein>
    <submittedName>
        <fullName evidence="1">Uncharacterized protein</fullName>
    </submittedName>
</protein>
<proteinExistence type="predicted"/>
<evidence type="ECO:0000313" key="2">
    <source>
        <dbReference type="Proteomes" id="UP000265520"/>
    </source>
</evidence>
<dbReference type="AlphaFoldDB" id="A0A392W8S2"/>
<keyword evidence="2" id="KW-1185">Reference proteome</keyword>
<name>A0A392W8S2_9FABA</name>